<dbReference type="RefSeq" id="WP_118547786.1">
    <property type="nucleotide sequence ID" value="NZ_CP060633.1"/>
</dbReference>
<reference evidence="1 2" key="1">
    <citation type="submission" date="2020-08" db="EMBL/GenBank/DDBJ databases">
        <authorList>
            <person name="Liu C."/>
            <person name="Sun Q."/>
        </authorList>
    </citation>
    <scope>NUCLEOTIDE SEQUENCE [LARGE SCALE GENOMIC DNA]</scope>
    <source>
        <strain evidence="1 2">NSJ-8</strain>
    </source>
</reference>
<evidence type="ECO:0000313" key="2">
    <source>
        <dbReference type="Proteomes" id="UP000515981"/>
    </source>
</evidence>
<protein>
    <submittedName>
        <fullName evidence="1">Uncharacterized protein</fullName>
    </submittedName>
</protein>
<keyword evidence="2" id="KW-1185">Reference proteome</keyword>
<proteinExistence type="predicted"/>
<gene>
    <name evidence="1" type="ORF">H9Q77_14805</name>
</gene>
<dbReference type="EMBL" id="CP060633">
    <property type="protein sequence ID" value="QNM02310.1"/>
    <property type="molecule type" value="Genomic_DNA"/>
</dbReference>
<organism evidence="1 2">
    <name type="scientific">Simiaoa sunii</name>
    <dbReference type="NCBI Taxonomy" id="2763672"/>
    <lineage>
        <taxon>Bacteria</taxon>
        <taxon>Bacillati</taxon>
        <taxon>Bacillota</taxon>
        <taxon>Clostridia</taxon>
        <taxon>Lachnospirales</taxon>
        <taxon>Lachnospiraceae</taxon>
        <taxon>Simiaoa</taxon>
    </lineage>
</organism>
<dbReference type="KEGG" id="ssun:H9Q77_14805"/>
<accession>A0A7G9FUS8</accession>
<evidence type="ECO:0000313" key="1">
    <source>
        <dbReference type="EMBL" id="QNM02310.1"/>
    </source>
</evidence>
<name>A0A7G9FUS8_9FIRM</name>
<dbReference type="AlphaFoldDB" id="A0A7G9FUS8"/>
<dbReference type="Proteomes" id="UP000515981">
    <property type="component" value="Chromosome"/>
</dbReference>
<sequence length="209" mass="24210">MKRKKYYYLDPVIIRIPGIKTLFEKSVGKRDARQNQVCSNGEVHTTPFIDAKVNSYNAHIEKLLLKTTNELAPMIQEANSLLVEYSLMESHKGGELPEGCGEEAQRQKAAVAANYALEERRKEEILKRLAKIRTESDIVDEMLVHYQERAERLLNSRICRYWSGVLCQNPDKDKLENFPKIKYQDSPGRKAYVTNKEKLHTMIDRVLNL</sequence>